<reference evidence="3 4" key="1">
    <citation type="journal article" date="2014" name="Int. J. Syst. Evol. Microbiol.">
        <title>Sneathiella chungangensis sp. nov., isolated from a marine sand, and emended description of the genus Sneathiella.</title>
        <authorList>
            <person name="Siamphan C."/>
            <person name="Kim H."/>
            <person name="Lee J.S."/>
            <person name="Kim W."/>
        </authorList>
    </citation>
    <scope>NUCLEOTIDE SEQUENCE [LARGE SCALE GENOMIC DNA]</scope>
    <source>
        <strain evidence="3 4">KCTC 32476</strain>
    </source>
</reference>
<dbReference type="RefSeq" id="WP_161339971.1">
    <property type="nucleotide sequence ID" value="NZ_JBHSDG010000003.1"/>
</dbReference>
<keyword evidence="2" id="KW-0732">Signal</keyword>
<proteinExistence type="predicted"/>
<keyword evidence="1" id="KW-1133">Transmembrane helix</keyword>
<name>A0A845MJL7_9PROT</name>
<comment type="caution">
    <text evidence="3">The sequence shown here is derived from an EMBL/GenBank/DDBJ whole genome shotgun (WGS) entry which is preliminary data.</text>
</comment>
<evidence type="ECO:0000256" key="2">
    <source>
        <dbReference type="SAM" id="SignalP"/>
    </source>
</evidence>
<dbReference type="Proteomes" id="UP000445696">
    <property type="component" value="Unassembled WGS sequence"/>
</dbReference>
<keyword evidence="1" id="KW-0812">Transmembrane</keyword>
<dbReference type="EMBL" id="WTVA01000015">
    <property type="protein sequence ID" value="MZR23506.1"/>
    <property type="molecule type" value="Genomic_DNA"/>
</dbReference>
<accession>A0A845MJL7</accession>
<dbReference type="AlphaFoldDB" id="A0A845MJL7"/>
<feature type="chain" id="PRO_5032901050" evidence="2">
    <location>
        <begin position="24"/>
        <end position="158"/>
    </location>
</feature>
<feature type="transmembrane region" description="Helical" evidence="1">
    <location>
        <begin position="130"/>
        <end position="150"/>
    </location>
</feature>
<keyword evidence="1" id="KW-0472">Membrane</keyword>
<keyword evidence="4" id="KW-1185">Reference proteome</keyword>
<sequence length="158" mass="17798">MKSFLKAVSFALLFVLTVSTVQAASLHDENNMAAWLTKTEGIFDYFQSRETQNVLAFASEKFRNISSGKEISLSFDGKHSDPLGLSSRNATGGADYHHNDWIELMFGFQPWKFEDDEGFISISVHSTSSIPLPAALPLFAGGLAAFYLIMRRRRWRIR</sequence>
<feature type="signal peptide" evidence="2">
    <location>
        <begin position="1"/>
        <end position="23"/>
    </location>
</feature>
<evidence type="ECO:0000256" key="1">
    <source>
        <dbReference type="SAM" id="Phobius"/>
    </source>
</evidence>
<gene>
    <name evidence="3" type="ORF">GQF03_14300</name>
</gene>
<organism evidence="3 4">
    <name type="scientific">Sneathiella chungangensis</name>
    <dbReference type="NCBI Taxonomy" id="1418234"/>
    <lineage>
        <taxon>Bacteria</taxon>
        <taxon>Pseudomonadati</taxon>
        <taxon>Pseudomonadota</taxon>
        <taxon>Alphaproteobacteria</taxon>
        <taxon>Sneathiellales</taxon>
        <taxon>Sneathiellaceae</taxon>
        <taxon>Sneathiella</taxon>
    </lineage>
</organism>
<protein>
    <submittedName>
        <fullName evidence="3">Uncharacterized protein</fullName>
    </submittedName>
</protein>
<evidence type="ECO:0000313" key="4">
    <source>
        <dbReference type="Proteomes" id="UP000445696"/>
    </source>
</evidence>
<evidence type="ECO:0000313" key="3">
    <source>
        <dbReference type="EMBL" id="MZR23506.1"/>
    </source>
</evidence>